<accession>A0A645CV96</accession>
<sequence>MRGSLFCDKAFTDLDRDGDGKITLADTAPLATEHLYNMLRAIDGNDDEWLKNNHGIRLTSGWFKEHFELRPTKEILPLLELPIHIFSGEYDYMTPMQQAQDIEAEFKQLGKTNLTLHTFENHDHDLNFLKYIYKGEYSDGMKAIFTTAEKL</sequence>
<dbReference type="Gene3D" id="3.40.50.1820">
    <property type="entry name" value="alpha/beta hydrolase"/>
    <property type="match status" value="1"/>
</dbReference>
<gene>
    <name evidence="2" type="ORF">SDC9_127828</name>
</gene>
<protein>
    <recommendedName>
        <fullName evidence="1">EF-hand domain-containing protein</fullName>
    </recommendedName>
</protein>
<dbReference type="PROSITE" id="PS50222">
    <property type="entry name" value="EF_HAND_2"/>
    <property type="match status" value="1"/>
</dbReference>
<proteinExistence type="predicted"/>
<evidence type="ECO:0000259" key="1">
    <source>
        <dbReference type="PROSITE" id="PS50222"/>
    </source>
</evidence>
<feature type="domain" description="EF-hand" evidence="1">
    <location>
        <begin position="2"/>
        <end position="37"/>
    </location>
</feature>
<reference evidence="2" key="1">
    <citation type="submission" date="2019-08" db="EMBL/GenBank/DDBJ databases">
        <authorList>
            <person name="Kucharzyk K."/>
            <person name="Murdoch R.W."/>
            <person name="Higgins S."/>
            <person name="Loffler F."/>
        </authorList>
    </citation>
    <scope>NUCLEOTIDE SEQUENCE</scope>
</reference>
<organism evidence="2">
    <name type="scientific">bioreactor metagenome</name>
    <dbReference type="NCBI Taxonomy" id="1076179"/>
    <lineage>
        <taxon>unclassified sequences</taxon>
        <taxon>metagenomes</taxon>
        <taxon>ecological metagenomes</taxon>
    </lineage>
</organism>
<dbReference type="AlphaFoldDB" id="A0A645CV96"/>
<dbReference type="EMBL" id="VSSQ01030298">
    <property type="protein sequence ID" value="MPM80778.1"/>
    <property type="molecule type" value="Genomic_DNA"/>
</dbReference>
<name>A0A645CV96_9ZZZZ</name>
<comment type="caution">
    <text evidence="2">The sequence shown here is derived from an EMBL/GenBank/DDBJ whole genome shotgun (WGS) entry which is preliminary data.</text>
</comment>
<dbReference type="GO" id="GO:0005509">
    <property type="term" value="F:calcium ion binding"/>
    <property type="evidence" value="ECO:0007669"/>
    <property type="project" value="InterPro"/>
</dbReference>
<dbReference type="SUPFAM" id="SSF53474">
    <property type="entry name" value="alpha/beta-Hydrolases"/>
    <property type="match status" value="1"/>
</dbReference>
<evidence type="ECO:0000313" key="2">
    <source>
        <dbReference type="EMBL" id="MPM80778.1"/>
    </source>
</evidence>
<dbReference type="InterPro" id="IPR002048">
    <property type="entry name" value="EF_hand_dom"/>
</dbReference>
<dbReference type="InterPro" id="IPR029058">
    <property type="entry name" value="AB_hydrolase_fold"/>
</dbReference>